<feature type="region of interest" description="Disordered" evidence="4">
    <location>
        <begin position="800"/>
        <end position="868"/>
    </location>
</feature>
<dbReference type="SUPFAM" id="SSF50978">
    <property type="entry name" value="WD40 repeat-like"/>
    <property type="match status" value="1"/>
</dbReference>
<keyword evidence="1 3" id="KW-0853">WD repeat</keyword>
<feature type="compositionally biased region" description="Basic and acidic residues" evidence="4">
    <location>
        <begin position="442"/>
        <end position="472"/>
    </location>
</feature>
<protein>
    <recommendedName>
        <fullName evidence="7">DDB1- and CUL4-associated factor 5</fullName>
    </recommendedName>
</protein>
<feature type="compositionally biased region" description="Low complexity" evidence="4">
    <location>
        <begin position="800"/>
        <end position="811"/>
    </location>
</feature>
<dbReference type="GO" id="GO:0045717">
    <property type="term" value="P:negative regulation of fatty acid biosynthetic process"/>
    <property type="evidence" value="ECO:0007669"/>
    <property type="project" value="TreeGrafter"/>
</dbReference>
<dbReference type="PANTHER" id="PTHR15574:SF43">
    <property type="entry name" value="DDB1- AND CUL4-ASSOCIATED FACTOR 5"/>
    <property type="match status" value="1"/>
</dbReference>
<dbReference type="GO" id="GO:0080008">
    <property type="term" value="C:Cul4-RING E3 ubiquitin ligase complex"/>
    <property type="evidence" value="ECO:0007669"/>
    <property type="project" value="TreeGrafter"/>
</dbReference>
<dbReference type="OrthoDB" id="5573735at2759"/>
<evidence type="ECO:0000256" key="1">
    <source>
        <dbReference type="ARBA" id="ARBA00022574"/>
    </source>
</evidence>
<dbReference type="Proteomes" id="UP000678393">
    <property type="component" value="Unassembled WGS sequence"/>
</dbReference>
<dbReference type="PROSITE" id="PS00678">
    <property type="entry name" value="WD_REPEATS_1"/>
    <property type="match status" value="1"/>
</dbReference>
<gene>
    <name evidence="5" type="ORF">CUNI_LOCUS18099</name>
</gene>
<feature type="repeat" description="WD" evidence="3">
    <location>
        <begin position="48"/>
        <end position="81"/>
    </location>
</feature>
<dbReference type="InterPro" id="IPR001680">
    <property type="entry name" value="WD40_rpt"/>
</dbReference>
<evidence type="ECO:0000313" key="5">
    <source>
        <dbReference type="EMBL" id="CAG5132541.1"/>
    </source>
</evidence>
<feature type="compositionally biased region" description="Polar residues" evidence="4">
    <location>
        <begin position="722"/>
        <end position="736"/>
    </location>
</feature>
<dbReference type="InterPro" id="IPR045151">
    <property type="entry name" value="DCAF8"/>
</dbReference>
<organism evidence="5 6">
    <name type="scientific">Candidula unifasciata</name>
    <dbReference type="NCBI Taxonomy" id="100452"/>
    <lineage>
        <taxon>Eukaryota</taxon>
        <taxon>Metazoa</taxon>
        <taxon>Spiralia</taxon>
        <taxon>Lophotrochozoa</taxon>
        <taxon>Mollusca</taxon>
        <taxon>Gastropoda</taxon>
        <taxon>Heterobranchia</taxon>
        <taxon>Euthyneura</taxon>
        <taxon>Panpulmonata</taxon>
        <taxon>Eupulmonata</taxon>
        <taxon>Stylommatophora</taxon>
        <taxon>Helicina</taxon>
        <taxon>Helicoidea</taxon>
        <taxon>Geomitridae</taxon>
        <taxon>Candidula</taxon>
    </lineage>
</organism>
<evidence type="ECO:0000256" key="4">
    <source>
        <dbReference type="SAM" id="MobiDB-lite"/>
    </source>
</evidence>
<dbReference type="InterPro" id="IPR019775">
    <property type="entry name" value="WD40_repeat_CS"/>
</dbReference>
<evidence type="ECO:0000256" key="3">
    <source>
        <dbReference type="PROSITE-ProRule" id="PRU00221"/>
    </source>
</evidence>
<evidence type="ECO:0000313" key="6">
    <source>
        <dbReference type="Proteomes" id="UP000678393"/>
    </source>
</evidence>
<feature type="compositionally biased region" description="Low complexity" evidence="4">
    <location>
        <begin position="506"/>
        <end position="515"/>
    </location>
</feature>
<dbReference type="SMART" id="SM00320">
    <property type="entry name" value="WD40"/>
    <property type="match status" value="6"/>
</dbReference>
<dbReference type="InterPro" id="IPR015943">
    <property type="entry name" value="WD40/YVTN_repeat-like_dom_sf"/>
</dbReference>
<keyword evidence="2" id="KW-0677">Repeat</keyword>
<evidence type="ECO:0008006" key="7">
    <source>
        <dbReference type="Google" id="ProtNLM"/>
    </source>
</evidence>
<reference evidence="5" key="1">
    <citation type="submission" date="2021-04" db="EMBL/GenBank/DDBJ databases">
        <authorList>
            <consortium name="Molecular Ecology Group"/>
        </authorList>
    </citation>
    <scope>NUCLEOTIDE SEQUENCE</scope>
</reference>
<proteinExistence type="predicted"/>
<feature type="compositionally biased region" description="Polar residues" evidence="4">
    <location>
        <begin position="749"/>
        <end position="763"/>
    </location>
</feature>
<name>A0A8S4A246_9EUPU</name>
<feature type="region of interest" description="Disordered" evidence="4">
    <location>
        <begin position="718"/>
        <end position="770"/>
    </location>
</feature>
<evidence type="ECO:0000256" key="2">
    <source>
        <dbReference type="ARBA" id="ARBA00022737"/>
    </source>
</evidence>
<feature type="region of interest" description="Disordered" evidence="4">
    <location>
        <begin position="618"/>
        <end position="645"/>
    </location>
</feature>
<dbReference type="PROSITE" id="PS50082">
    <property type="entry name" value="WD_REPEATS_2"/>
    <property type="match status" value="2"/>
</dbReference>
<dbReference type="PROSITE" id="PS50294">
    <property type="entry name" value="WD_REPEATS_REGION"/>
    <property type="match status" value="2"/>
</dbReference>
<feature type="region of interest" description="Disordered" evidence="4">
    <location>
        <begin position="572"/>
        <end position="591"/>
    </location>
</feature>
<dbReference type="Gene3D" id="2.130.10.10">
    <property type="entry name" value="YVTN repeat-like/Quinoprotein amine dehydrogenase"/>
    <property type="match status" value="3"/>
</dbReference>
<feature type="compositionally biased region" description="Polar residues" evidence="4">
    <location>
        <begin position="618"/>
        <end position="629"/>
    </location>
</feature>
<feature type="compositionally biased region" description="Acidic residues" evidence="4">
    <location>
        <begin position="431"/>
        <end position="441"/>
    </location>
</feature>
<feature type="region of interest" description="Disordered" evidence="4">
    <location>
        <begin position="921"/>
        <end position="1021"/>
    </location>
</feature>
<dbReference type="AlphaFoldDB" id="A0A8S4A246"/>
<feature type="compositionally biased region" description="Low complexity" evidence="4">
    <location>
        <begin position="987"/>
        <end position="1004"/>
    </location>
</feature>
<keyword evidence="6" id="KW-1185">Reference proteome</keyword>
<accession>A0A8S4A246</accession>
<feature type="region of interest" description="Disordered" evidence="4">
    <location>
        <begin position="427"/>
        <end position="519"/>
    </location>
</feature>
<feature type="compositionally biased region" description="Low complexity" evidence="4">
    <location>
        <begin position="921"/>
        <end position="980"/>
    </location>
</feature>
<dbReference type="GO" id="GO:0005737">
    <property type="term" value="C:cytoplasm"/>
    <property type="evidence" value="ECO:0007669"/>
    <property type="project" value="TreeGrafter"/>
</dbReference>
<sequence>MEPARRRFMSTPLGVRERERSGTSLVRLKETLFGRRLAVSQSLYKRDLRGHFGCVNAIEFSTDGELIASGGDDRRLLLWNIGQTIFDDKAPQVIDTLHVSNINTCCFDAGNKTVSTGGNDGQVIVHDINMRQSTAVYGLSDAVYCLSADPVNATIIATATDDGKAHLIDFRMSIDTAPFVLADLSTAMHSIMFNPAEPRLLATANSKHGIGLWDVRMPLKCLQYKSNVQNCMSVRFNSRGDQLLALRRRSSPVLFDIAKLHPIYEFDYKTYYNACTLKSCSFAGLKDEYVMSGSDDFCVYLWKIPSDISENYIQSQPHMILKGHRSIVNQVRYCSHNQTIISSGVEKLIKMWSPYYIPGCTGHLTHSRRYGDDDEIERNAYSHEEYIHMVLQAGSFLSHDYTNGSMEEEPCMIAFFDSLIQREVEQTVQGEDAEVQESDDDLTGHDAGSDGDQREAERPGRIRSPIDGDQRTADTPGKVRPPGDVVSDREEVNSSTASESEDASNTRDTSLSSSSRLEDSSRPFFMDLESSSDSEGEVDVILSAMYTRYMSARERALNSNLRPTGKKISSVIAKGKQRDRSLQKQARTRKRQRIRKNITSLSILADVIDTFVDNLVSTEPSNSRTLSDTNDGHLSTDSDSDNSSTPVEVIHQTMTLYTDDTSSVTAVPALSRPATTNDSAVDMPVVPLGLESGMYFMPELQAFAPESFNAVANLANLPGPSRSGNFRRNNTPLDTSSHNHRRRLRSKPPSETSHGHTLNSSAPRSAAGDPVSNGCSSSGRCCSSSGRCCSSSGRCCNNRNSSSSGGHQFSSNERSSSCPTDLVPTQVGPASRHTGWEVSSDLVDASRQGADRQHMRVSSTMTDDTGLLGETSQHMSASLTMTDDTWLLGETSQHNQCPSSSSSFITAAGSHHLGPWWSSARTARTSTDVSSRTSTDVSSRTSTDASSRTSTDASSRTSMDASSRTSTDASSRTSTAVSSRTSRDASSRTSTDASSRTSTDASSRTFRDASSRTSTDANCNKPVKIQFKRAKVVGRRFRVHRCEPNSSSDEDK</sequence>
<comment type="caution">
    <text evidence="5">The sequence shown here is derived from an EMBL/GenBank/DDBJ whole genome shotgun (WGS) entry which is preliminary data.</text>
</comment>
<dbReference type="EMBL" id="CAJHNH020005457">
    <property type="protein sequence ID" value="CAG5132541.1"/>
    <property type="molecule type" value="Genomic_DNA"/>
</dbReference>
<dbReference type="InterPro" id="IPR036322">
    <property type="entry name" value="WD40_repeat_dom_sf"/>
</dbReference>
<dbReference type="PANTHER" id="PTHR15574">
    <property type="entry name" value="WD REPEAT DOMAIN-CONTAINING FAMILY"/>
    <property type="match status" value="1"/>
</dbReference>
<feature type="repeat" description="WD" evidence="3">
    <location>
        <begin position="321"/>
        <end position="353"/>
    </location>
</feature>
<dbReference type="Pfam" id="PF00400">
    <property type="entry name" value="WD40"/>
    <property type="match status" value="3"/>
</dbReference>